<dbReference type="Gene3D" id="3.30.70.141">
    <property type="entry name" value="Nucleoside diphosphate kinase-like domain"/>
    <property type="match status" value="1"/>
</dbReference>
<organism evidence="3 4">
    <name type="scientific">Shouchella lonarensis</name>
    <dbReference type="NCBI Taxonomy" id="1464122"/>
    <lineage>
        <taxon>Bacteria</taxon>
        <taxon>Bacillati</taxon>
        <taxon>Bacillota</taxon>
        <taxon>Bacilli</taxon>
        <taxon>Bacillales</taxon>
        <taxon>Bacillaceae</taxon>
        <taxon>Shouchella</taxon>
    </lineage>
</organism>
<dbReference type="Proteomes" id="UP000242662">
    <property type="component" value="Unassembled WGS sequence"/>
</dbReference>
<dbReference type="EMBL" id="FMYM01000010">
    <property type="protein sequence ID" value="SDC56621.1"/>
    <property type="molecule type" value="Genomic_DNA"/>
</dbReference>
<accession>A0A1G6MMC0</accession>
<dbReference type="OrthoDB" id="2991694at2"/>
<dbReference type="InterPro" id="IPR036850">
    <property type="entry name" value="NDK-like_dom_sf"/>
</dbReference>
<feature type="domain" description="Nucleoside diphosphate kinase-like" evidence="2">
    <location>
        <begin position="5"/>
        <end position="131"/>
    </location>
</feature>
<comment type="similarity">
    <text evidence="1">Belongs to the NDK family.</text>
</comment>
<keyword evidence="3" id="KW-0808">Transferase</keyword>
<dbReference type="Pfam" id="PF00334">
    <property type="entry name" value="NDK"/>
    <property type="match status" value="1"/>
</dbReference>
<dbReference type="SMART" id="SM00562">
    <property type="entry name" value="NDK"/>
    <property type="match status" value="1"/>
</dbReference>
<protein>
    <submittedName>
        <fullName evidence="3">Nucleoside diphosphate kinase</fullName>
    </submittedName>
</protein>
<dbReference type="SUPFAM" id="SSF54919">
    <property type="entry name" value="Nucleoside diphosphate kinase, NDK"/>
    <property type="match status" value="1"/>
</dbReference>
<keyword evidence="4" id="KW-1185">Reference proteome</keyword>
<reference evidence="4" key="1">
    <citation type="submission" date="2016-09" db="EMBL/GenBank/DDBJ databases">
        <authorList>
            <person name="Varghese N."/>
            <person name="Submissions S."/>
        </authorList>
    </citation>
    <scope>NUCLEOTIDE SEQUENCE [LARGE SCALE GENOMIC DNA]</scope>
    <source>
        <strain evidence="4">25nlg</strain>
    </source>
</reference>
<evidence type="ECO:0000313" key="3">
    <source>
        <dbReference type="EMBL" id="SDC56621.1"/>
    </source>
</evidence>
<dbReference type="GO" id="GO:0016301">
    <property type="term" value="F:kinase activity"/>
    <property type="evidence" value="ECO:0007669"/>
    <property type="project" value="UniProtKB-KW"/>
</dbReference>
<evidence type="ECO:0000313" key="4">
    <source>
        <dbReference type="Proteomes" id="UP000242662"/>
    </source>
</evidence>
<keyword evidence="3" id="KW-0418">Kinase</keyword>
<evidence type="ECO:0000259" key="2">
    <source>
        <dbReference type="SMART" id="SM00562"/>
    </source>
</evidence>
<dbReference type="PROSITE" id="PS51374">
    <property type="entry name" value="NDPK_LIKE"/>
    <property type="match status" value="1"/>
</dbReference>
<dbReference type="InterPro" id="IPR034907">
    <property type="entry name" value="NDK-like_dom"/>
</dbReference>
<comment type="caution">
    <text evidence="1">Lacks conserved residue(s) required for the propagation of feature annotation.</text>
</comment>
<gene>
    <name evidence="3" type="ORF">SAMN05421737_11075</name>
</gene>
<name>A0A1G6MMC0_9BACI</name>
<dbReference type="AlphaFoldDB" id="A0A1G6MMC0"/>
<proteinExistence type="inferred from homology"/>
<evidence type="ECO:0000256" key="1">
    <source>
        <dbReference type="PROSITE-ProRule" id="PRU00706"/>
    </source>
</evidence>
<dbReference type="STRING" id="1464122.SAMN05421737_11075"/>
<sequence length="328" mass="37228">MNMKQEHGLAILKPDGVRKGIDEEFITELDRHDLKIVHVSKRHLSKQQVLESFTSDFNMDIYADYLSSGEVMGYLVKGHYAGQKLREIKQTIRSRYGYASCNMENLIHTADNGNEYCLQFKLLFPDRDIVQYAKFADMNVRIDGDEQAMIQALRTLNDESNLSWIGVVTSLDTLQHTKNAIKQFKDASLQCLLGVSGRYLINGEELEMIGYLPSHLIHTDDEYFSLKKVSSFADFSAWIQRLQGLMVLGYTPTSKITLPLLKELKKHGVAGVTIYDARRDMRQVEDLEDLVEDEARMMFSGGGAGIVRAGEIALDRAEFEVLTKALMK</sequence>